<proteinExistence type="predicted"/>
<comment type="caution">
    <text evidence="1">The sequence shown here is derived from an EMBL/GenBank/DDBJ whole genome shotgun (WGS) entry which is preliminary data.</text>
</comment>
<evidence type="ECO:0000313" key="1">
    <source>
        <dbReference type="EMBL" id="RYR28819.1"/>
    </source>
</evidence>
<evidence type="ECO:0000313" key="2">
    <source>
        <dbReference type="Proteomes" id="UP000289738"/>
    </source>
</evidence>
<name>A0A445AQV0_ARAHY</name>
<dbReference type="EMBL" id="SDMP01000011">
    <property type="protein sequence ID" value="RYR28819.1"/>
    <property type="molecule type" value="Genomic_DNA"/>
</dbReference>
<protein>
    <submittedName>
        <fullName evidence="1">Uncharacterized protein</fullName>
    </submittedName>
</protein>
<gene>
    <name evidence="1" type="ORF">Ahy_B01g053011</name>
</gene>
<keyword evidence="2" id="KW-1185">Reference proteome</keyword>
<reference evidence="1 2" key="1">
    <citation type="submission" date="2019-01" db="EMBL/GenBank/DDBJ databases">
        <title>Sequencing of cultivated peanut Arachis hypogaea provides insights into genome evolution and oil improvement.</title>
        <authorList>
            <person name="Chen X."/>
        </authorList>
    </citation>
    <scope>NUCLEOTIDE SEQUENCE [LARGE SCALE GENOMIC DNA]</scope>
    <source>
        <strain evidence="2">cv. Fuhuasheng</strain>
        <tissue evidence="1">Leaves</tissue>
    </source>
</reference>
<dbReference type="AlphaFoldDB" id="A0A445AQV0"/>
<organism evidence="1 2">
    <name type="scientific">Arachis hypogaea</name>
    <name type="common">Peanut</name>
    <dbReference type="NCBI Taxonomy" id="3818"/>
    <lineage>
        <taxon>Eukaryota</taxon>
        <taxon>Viridiplantae</taxon>
        <taxon>Streptophyta</taxon>
        <taxon>Embryophyta</taxon>
        <taxon>Tracheophyta</taxon>
        <taxon>Spermatophyta</taxon>
        <taxon>Magnoliopsida</taxon>
        <taxon>eudicotyledons</taxon>
        <taxon>Gunneridae</taxon>
        <taxon>Pentapetalae</taxon>
        <taxon>rosids</taxon>
        <taxon>fabids</taxon>
        <taxon>Fabales</taxon>
        <taxon>Fabaceae</taxon>
        <taxon>Papilionoideae</taxon>
        <taxon>50 kb inversion clade</taxon>
        <taxon>dalbergioids sensu lato</taxon>
        <taxon>Dalbergieae</taxon>
        <taxon>Pterocarpus clade</taxon>
        <taxon>Arachis</taxon>
    </lineage>
</organism>
<accession>A0A445AQV0</accession>
<sequence length="166" mass="18726">MEDLKTVVPCKREFEYKASSATDELRRFARPEIEAFNWSKRASSLPTVKAQGSPLCFLTVHAQHFKEYGLGFIEAWITDSCQCFGVDGLVSFNFRFLRAASLWVTTTGMPSVSKPYHPDHFVVLHPTTNTSLGRITDSVSSIQPHPPRLARCLSCFVIAFHTKRKS</sequence>
<dbReference type="Proteomes" id="UP000289738">
    <property type="component" value="Chromosome B01"/>
</dbReference>